<reference evidence="2 3" key="1">
    <citation type="journal article" date="2009" name="J. Bacteriol.">
        <title>Complete genome sequence of Robiginitalea biformata HTCC2501.</title>
        <authorList>
            <person name="Oh H.M."/>
            <person name="Giovannoni S.J."/>
            <person name="Lee K."/>
            <person name="Ferriera S."/>
            <person name="Johnson J."/>
            <person name="Cho J.C."/>
        </authorList>
    </citation>
    <scope>NUCLEOTIDE SEQUENCE [LARGE SCALE GENOMIC DNA]</scope>
    <source>
        <strain evidence="3">ATCC BAA-864 / HTCC2501 / KCTC 12146</strain>
    </source>
</reference>
<dbReference type="HOGENOM" id="CLU_2035608_0_0_10"/>
<dbReference type="STRING" id="313596.RB2501_06215"/>
<feature type="chain" id="PRO_5002667393" description="KTSC domain-containing protein" evidence="1">
    <location>
        <begin position="23"/>
        <end position="121"/>
    </location>
</feature>
<dbReference type="Proteomes" id="UP000009049">
    <property type="component" value="Chromosome"/>
</dbReference>
<name>A4CHR3_ROBBH</name>
<feature type="signal peptide" evidence="1">
    <location>
        <begin position="1"/>
        <end position="22"/>
    </location>
</feature>
<evidence type="ECO:0008006" key="4">
    <source>
        <dbReference type="Google" id="ProtNLM"/>
    </source>
</evidence>
<organism evidence="2 3">
    <name type="scientific">Robiginitalea biformata (strain ATCC BAA-864 / DSM 15991 / KCTC 12146 / HTCC2501)</name>
    <dbReference type="NCBI Taxonomy" id="313596"/>
    <lineage>
        <taxon>Bacteria</taxon>
        <taxon>Pseudomonadati</taxon>
        <taxon>Bacteroidota</taxon>
        <taxon>Flavobacteriia</taxon>
        <taxon>Flavobacteriales</taxon>
        <taxon>Flavobacteriaceae</taxon>
        <taxon>Robiginitalea</taxon>
    </lineage>
</organism>
<evidence type="ECO:0000313" key="2">
    <source>
        <dbReference type="EMBL" id="EAR16471.1"/>
    </source>
</evidence>
<dbReference type="EMBL" id="CP001712">
    <property type="protein sequence ID" value="EAR16471.1"/>
    <property type="molecule type" value="Genomic_DNA"/>
</dbReference>
<evidence type="ECO:0000313" key="3">
    <source>
        <dbReference type="Proteomes" id="UP000009049"/>
    </source>
</evidence>
<sequence>MNSIKVLAFLFVLLLAGQGVNGQTSCEDLIEYVKSESYGSTYYSYNSEAIRQVTFYEVRDDSFNTYYFAIVRFTSSYTDYIYQVGSNTKFNYSTSYLSSAGKAFWKYIQPYSDVLGCAPDF</sequence>
<dbReference type="OrthoDB" id="1144769at2"/>
<dbReference type="eggNOG" id="ENOG5032VW5">
    <property type="taxonomic scope" value="Bacteria"/>
</dbReference>
<dbReference type="AlphaFoldDB" id="A4CHR3"/>
<keyword evidence="1" id="KW-0732">Signal</keyword>
<keyword evidence="3" id="KW-1185">Reference proteome</keyword>
<accession>A4CHR3</accession>
<dbReference type="KEGG" id="rbi:RB2501_06215"/>
<proteinExistence type="predicted"/>
<protein>
    <recommendedName>
        <fullName evidence="4">KTSC domain-containing protein</fullName>
    </recommendedName>
</protein>
<gene>
    <name evidence="2" type="ordered locus">RB2501_06215</name>
</gene>
<evidence type="ECO:0000256" key="1">
    <source>
        <dbReference type="SAM" id="SignalP"/>
    </source>
</evidence>